<dbReference type="AlphaFoldDB" id="A0AAV9KV91"/>
<reference evidence="1 2" key="1">
    <citation type="submission" date="2023-10" db="EMBL/GenBank/DDBJ databases">
        <title>Genome-Wide Identification Analysis in wild type Solanum Pinnatisectum Reveals Some Genes Defensing Phytophthora Infestans.</title>
        <authorList>
            <person name="Sun C."/>
        </authorList>
    </citation>
    <scope>NUCLEOTIDE SEQUENCE [LARGE SCALE GENOMIC DNA]</scope>
    <source>
        <strain evidence="1">LQN</strain>
        <tissue evidence="1">Leaf</tissue>
    </source>
</reference>
<dbReference type="Proteomes" id="UP001311915">
    <property type="component" value="Unassembled WGS sequence"/>
</dbReference>
<sequence>MLIEIFTRTKPNDEMFNGDFSLKQWVSDSLPQTIMEVVDANLMRKLDCVISIMKVALDCCVESPKGRIDMKDVVGRLKKIKIQLFSC</sequence>
<dbReference type="InterPro" id="IPR052451">
    <property type="entry name" value="Ser/Thr_kinase-like"/>
</dbReference>
<dbReference type="EMBL" id="JAWPEI010000009">
    <property type="protein sequence ID" value="KAK4716908.1"/>
    <property type="molecule type" value="Genomic_DNA"/>
</dbReference>
<dbReference type="PANTHER" id="PTHR48008:SF14">
    <property type="entry name" value="PROTEIN KINASE DOMAIN-CONTAINING PROTEIN"/>
    <property type="match status" value="1"/>
</dbReference>
<comment type="caution">
    <text evidence="1">The sequence shown here is derived from an EMBL/GenBank/DDBJ whole genome shotgun (WGS) entry which is preliminary data.</text>
</comment>
<keyword evidence="2" id="KW-1185">Reference proteome</keyword>
<gene>
    <name evidence="1" type="ORF">R3W88_015246</name>
</gene>
<protein>
    <submittedName>
        <fullName evidence="1">Uncharacterized protein</fullName>
    </submittedName>
</protein>
<proteinExistence type="predicted"/>
<name>A0AAV9KV91_9SOLN</name>
<accession>A0AAV9KV91</accession>
<evidence type="ECO:0000313" key="2">
    <source>
        <dbReference type="Proteomes" id="UP001311915"/>
    </source>
</evidence>
<dbReference type="Gene3D" id="1.10.510.10">
    <property type="entry name" value="Transferase(Phosphotransferase) domain 1"/>
    <property type="match status" value="1"/>
</dbReference>
<dbReference type="PANTHER" id="PTHR48008">
    <property type="entry name" value="LEUCINE-RICH REPEAT RECEPTOR-LIKE PROTEIN KINASE IMK3-RELATED"/>
    <property type="match status" value="1"/>
</dbReference>
<organism evidence="1 2">
    <name type="scientific">Solanum pinnatisectum</name>
    <name type="common">tansyleaf nightshade</name>
    <dbReference type="NCBI Taxonomy" id="50273"/>
    <lineage>
        <taxon>Eukaryota</taxon>
        <taxon>Viridiplantae</taxon>
        <taxon>Streptophyta</taxon>
        <taxon>Embryophyta</taxon>
        <taxon>Tracheophyta</taxon>
        <taxon>Spermatophyta</taxon>
        <taxon>Magnoliopsida</taxon>
        <taxon>eudicotyledons</taxon>
        <taxon>Gunneridae</taxon>
        <taxon>Pentapetalae</taxon>
        <taxon>asterids</taxon>
        <taxon>lamiids</taxon>
        <taxon>Solanales</taxon>
        <taxon>Solanaceae</taxon>
        <taxon>Solanoideae</taxon>
        <taxon>Solaneae</taxon>
        <taxon>Solanum</taxon>
    </lineage>
</organism>
<evidence type="ECO:0000313" key="1">
    <source>
        <dbReference type="EMBL" id="KAK4716908.1"/>
    </source>
</evidence>